<evidence type="ECO:0000313" key="3">
    <source>
        <dbReference type="Proteomes" id="UP000694562"/>
    </source>
</evidence>
<keyword evidence="3" id="KW-1185">Reference proteome</keyword>
<dbReference type="Proteomes" id="UP000694562">
    <property type="component" value="Unplaced"/>
</dbReference>
<reference evidence="2" key="1">
    <citation type="submission" date="2025-08" db="UniProtKB">
        <authorList>
            <consortium name="Ensembl"/>
        </authorList>
    </citation>
    <scope>IDENTIFICATION</scope>
</reference>
<protein>
    <submittedName>
        <fullName evidence="2">Uncharacterized protein</fullName>
    </submittedName>
</protein>
<accession>A0A8C4V994</accession>
<dbReference type="Ensembl" id="ENSFTIT00000025485.1">
    <property type="protein sequence ID" value="ENSFTIP00000024454.1"/>
    <property type="gene ID" value="ENSFTIG00000015616.1"/>
</dbReference>
<evidence type="ECO:0000313" key="2">
    <source>
        <dbReference type="Ensembl" id="ENSFTIP00000024454.1"/>
    </source>
</evidence>
<organism evidence="2 3">
    <name type="scientific">Falco tinnunculus</name>
    <name type="common">Common kestrel</name>
    <dbReference type="NCBI Taxonomy" id="100819"/>
    <lineage>
        <taxon>Eukaryota</taxon>
        <taxon>Metazoa</taxon>
        <taxon>Chordata</taxon>
        <taxon>Craniata</taxon>
        <taxon>Vertebrata</taxon>
        <taxon>Euteleostomi</taxon>
        <taxon>Archelosauria</taxon>
        <taxon>Archosauria</taxon>
        <taxon>Dinosauria</taxon>
        <taxon>Saurischia</taxon>
        <taxon>Theropoda</taxon>
        <taxon>Coelurosauria</taxon>
        <taxon>Aves</taxon>
        <taxon>Neognathae</taxon>
        <taxon>Neoaves</taxon>
        <taxon>Telluraves</taxon>
        <taxon>Australaves</taxon>
        <taxon>Falconiformes</taxon>
        <taxon>Falconidae</taxon>
        <taxon>Falco</taxon>
    </lineage>
</organism>
<evidence type="ECO:0000256" key="1">
    <source>
        <dbReference type="SAM" id="MobiDB-lite"/>
    </source>
</evidence>
<name>A0A8C4V994_FALTI</name>
<reference evidence="2" key="2">
    <citation type="submission" date="2025-09" db="UniProtKB">
        <authorList>
            <consortium name="Ensembl"/>
        </authorList>
    </citation>
    <scope>IDENTIFICATION</scope>
</reference>
<sequence length="90" mass="10038">MGWHHLSLQVPVISYGNNVLDYRRPREALIRKLFAGDLDLDKYCFFGWCKMQKAGRAAVPRCWYSPPHLPAPVLSSGSASPGSTDGMLQC</sequence>
<proteinExistence type="predicted"/>
<dbReference type="AlphaFoldDB" id="A0A8C4V994"/>
<feature type="region of interest" description="Disordered" evidence="1">
    <location>
        <begin position="70"/>
        <end position="90"/>
    </location>
</feature>